<dbReference type="AlphaFoldDB" id="K7Z5Q7"/>
<accession>K7Z5Q7</accession>
<reference evidence="1 2" key="1">
    <citation type="journal article" date="2012" name="Proc. Natl. Acad. Sci. U.S.A.">
        <title>Genome streamlining and chemical defense in a coral reef symbiosis.</title>
        <authorList>
            <person name="Kwan J.C."/>
            <person name="Donia M.S."/>
            <person name="Han A.W."/>
            <person name="Hirose E."/>
            <person name="Haygood M.G."/>
            <person name="Schmidt E.W."/>
        </authorList>
    </citation>
    <scope>NUCLEOTIDE SEQUENCE [LARGE SCALE GENOMIC DNA]</scope>
    <source>
        <strain evidence="1 2">L2</strain>
    </source>
</reference>
<keyword evidence="2" id="KW-1185">Reference proteome</keyword>
<dbReference type="KEGG" id="thal:A1OE_1228"/>
<proteinExistence type="predicted"/>
<evidence type="ECO:0000313" key="2">
    <source>
        <dbReference type="Proteomes" id="UP000010077"/>
    </source>
</evidence>
<organism evidence="1 2">
    <name type="scientific">Candidatus Endolissoclinum faulkneri L2</name>
    <dbReference type="NCBI Taxonomy" id="1193729"/>
    <lineage>
        <taxon>Bacteria</taxon>
        <taxon>Pseudomonadati</taxon>
        <taxon>Pseudomonadota</taxon>
        <taxon>Alphaproteobacteria</taxon>
        <taxon>Rhodospirillales</taxon>
        <taxon>Rhodospirillaceae</taxon>
        <taxon>Candidatus Endolissoclinum</taxon>
    </lineage>
</organism>
<name>K7Z5Q7_9PROT</name>
<sequence length="43" mass="5026">MRNIISDQAVTIKLTFYTAKMDNSSKMFKIFIYDKSICKICSK</sequence>
<evidence type="ECO:0000313" key="1">
    <source>
        <dbReference type="EMBL" id="AFX99403.1"/>
    </source>
</evidence>
<dbReference type="Proteomes" id="UP000010077">
    <property type="component" value="Chromosome"/>
</dbReference>
<protein>
    <submittedName>
        <fullName evidence="1">Uncharacterized protein</fullName>
    </submittedName>
</protein>
<gene>
    <name evidence="1" type="ORF">A1OE_1228</name>
</gene>
<dbReference type="HOGENOM" id="CLU_3231091_0_0_5"/>
<dbReference type="EMBL" id="CP003539">
    <property type="protein sequence ID" value="AFX99403.1"/>
    <property type="molecule type" value="Genomic_DNA"/>
</dbReference>